<accession>A0A8T0HJ99</accession>
<evidence type="ECO:0000256" key="2">
    <source>
        <dbReference type="ARBA" id="ARBA00023002"/>
    </source>
</evidence>
<proteinExistence type="inferred from homology"/>
<dbReference type="Pfam" id="PF13561">
    <property type="entry name" value="adh_short_C2"/>
    <property type="match status" value="1"/>
</dbReference>
<sequence>MAGMLSLAGKTAVVTGGSQGIGREISLLLAKQGAKVVVNYASSAGKANEIVAEIEAGKGTAIAVQADVSKGGSVKALFDAAEAAFGKVHIVVNCAGVILSNYPALANTTEDEWDNIYSVNTKGAFLVSREAANRIPPASGGRIVNITTSVVSSLIPNYAAYASSKAAVECFTLILAKELRGKQITANCVSPGPVATEFFLKGKTEAMIESFKKVPPLERLGEPMDIATVVLFVVSNEGSWLNAQVIRANGGSASAS</sequence>
<dbReference type="PANTHER" id="PTHR48107:SF7">
    <property type="entry name" value="RE15974P"/>
    <property type="match status" value="1"/>
</dbReference>
<dbReference type="PRINTS" id="PR00080">
    <property type="entry name" value="SDRFAMILY"/>
</dbReference>
<dbReference type="Gene3D" id="3.40.50.720">
    <property type="entry name" value="NAD(P)-binding Rossmann-like Domain"/>
    <property type="match status" value="1"/>
</dbReference>
<dbReference type="InterPro" id="IPR036291">
    <property type="entry name" value="NAD(P)-bd_dom_sf"/>
</dbReference>
<gene>
    <name evidence="3" type="ORF">KC19_6G192800</name>
</gene>
<dbReference type="PRINTS" id="PR00081">
    <property type="entry name" value="GDHRDH"/>
</dbReference>
<dbReference type="EMBL" id="CM026427">
    <property type="protein sequence ID" value="KAG0570860.1"/>
    <property type="molecule type" value="Genomic_DNA"/>
</dbReference>
<dbReference type="GO" id="GO:0016614">
    <property type="term" value="F:oxidoreductase activity, acting on CH-OH group of donors"/>
    <property type="evidence" value="ECO:0007669"/>
    <property type="project" value="UniProtKB-ARBA"/>
</dbReference>
<comment type="caution">
    <text evidence="3">The sequence shown here is derived from an EMBL/GenBank/DDBJ whole genome shotgun (WGS) entry which is preliminary data.</text>
</comment>
<dbReference type="Proteomes" id="UP000822688">
    <property type="component" value="Chromosome 6"/>
</dbReference>
<protein>
    <submittedName>
        <fullName evidence="3">Uncharacterized protein</fullName>
    </submittedName>
</protein>
<organism evidence="3 4">
    <name type="scientific">Ceratodon purpureus</name>
    <name type="common">Fire moss</name>
    <name type="synonym">Dicranum purpureum</name>
    <dbReference type="NCBI Taxonomy" id="3225"/>
    <lineage>
        <taxon>Eukaryota</taxon>
        <taxon>Viridiplantae</taxon>
        <taxon>Streptophyta</taxon>
        <taxon>Embryophyta</taxon>
        <taxon>Bryophyta</taxon>
        <taxon>Bryophytina</taxon>
        <taxon>Bryopsida</taxon>
        <taxon>Dicranidae</taxon>
        <taxon>Pseudoditrichales</taxon>
        <taxon>Ditrichaceae</taxon>
        <taxon>Ceratodon</taxon>
    </lineage>
</organism>
<dbReference type="OrthoDB" id="1669814at2759"/>
<evidence type="ECO:0000313" key="4">
    <source>
        <dbReference type="Proteomes" id="UP000822688"/>
    </source>
</evidence>
<reference evidence="3 4" key="1">
    <citation type="submission" date="2020-06" db="EMBL/GenBank/DDBJ databases">
        <title>WGS assembly of Ceratodon purpureus strain R40.</title>
        <authorList>
            <person name="Carey S.B."/>
            <person name="Jenkins J."/>
            <person name="Shu S."/>
            <person name="Lovell J.T."/>
            <person name="Sreedasyam A."/>
            <person name="Maumus F."/>
            <person name="Tiley G.P."/>
            <person name="Fernandez-Pozo N."/>
            <person name="Barry K."/>
            <person name="Chen C."/>
            <person name="Wang M."/>
            <person name="Lipzen A."/>
            <person name="Daum C."/>
            <person name="Saski C.A."/>
            <person name="Payton A.C."/>
            <person name="Mcbreen J.C."/>
            <person name="Conrad R.E."/>
            <person name="Kollar L.M."/>
            <person name="Olsson S."/>
            <person name="Huttunen S."/>
            <person name="Landis J.B."/>
            <person name="Wickett N.J."/>
            <person name="Johnson M.G."/>
            <person name="Rensing S.A."/>
            <person name="Grimwood J."/>
            <person name="Schmutz J."/>
            <person name="Mcdaniel S.F."/>
        </authorList>
    </citation>
    <scope>NUCLEOTIDE SEQUENCE [LARGE SCALE GENOMIC DNA]</scope>
    <source>
        <strain evidence="3 4">R40</strain>
    </source>
</reference>
<dbReference type="InterPro" id="IPR002347">
    <property type="entry name" value="SDR_fam"/>
</dbReference>
<comment type="similarity">
    <text evidence="1">Belongs to the short-chain dehydrogenases/reductases (SDR) family.</text>
</comment>
<evidence type="ECO:0000313" key="3">
    <source>
        <dbReference type="EMBL" id="KAG0570860.1"/>
    </source>
</evidence>
<dbReference type="AlphaFoldDB" id="A0A8T0HJ99"/>
<evidence type="ECO:0000256" key="1">
    <source>
        <dbReference type="ARBA" id="ARBA00006484"/>
    </source>
</evidence>
<dbReference type="FunFam" id="3.40.50.720:FF:000084">
    <property type="entry name" value="Short-chain dehydrogenase reductase"/>
    <property type="match status" value="1"/>
</dbReference>
<dbReference type="SUPFAM" id="SSF51735">
    <property type="entry name" value="NAD(P)-binding Rossmann-fold domains"/>
    <property type="match status" value="1"/>
</dbReference>
<dbReference type="PANTHER" id="PTHR48107">
    <property type="entry name" value="NADPH-DEPENDENT ALDEHYDE REDUCTASE-LIKE PROTEIN, CHLOROPLASTIC-RELATED"/>
    <property type="match status" value="1"/>
</dbReference>
<keyword evidence="2" id="KW-0560">Oxidoreductase</keyword>
<keyword evidence="4" id="KW-1185">Reference proteome</keyword>
<name>A0A8T0HJ99_CERPU</name>